<dbReference type="PANTHER" id="PTHR43807:SF20">
    <property type="entry name" value="FI04487P"/>
    <property type="match status" value="1"/>
</dbReference>
<proteinExistence type="inferred from homology"/>
<protein>
    <submittedName>
        <fullName evidence="7">Methionine aminotransferase</fullName>
    </submittedName>
</protein>
<dbReference type="InterPro" id="IPR015422">
    <property type="entry name" value="PyrdxlP-dep_Trfase_small"/>
</dbReference>
<accession>A0A562SP25</accession>
<organism evidence="7 8">
    <name type="scientific">Lacibacter cauensis</name>
    <dbReference type="NCBI Taxonomy" id="510947"/>
    <lineage>
        <taxon>Bacteria</taxon>
        <taxon>Pseudomonadati</taxon>
        <taxon>Bacteroidota</taxon>
        <taxon>Chitinophagia</taxon>
        <taxon>Chitinophagales</taxon>
        <taxon>Chitinophagaceae</taxon>
        <taxon>Lacibacter</taxon>
    </lineage>
</organism>
<keyword evidence="4 7" id="KW-0808">Transferase</keyword>
<evidence type="ECO:0000256" key="3">
    <source>
        <dbReference type="ARBA" id="ARBA00022576"/>
    </source>
</evidence>
<dbReference type="PANTHER" id="PTHR43807">
    <property type="entry name" value="FI04487P"/>
    <property type="match status" value="1"/>
</dbReference>
<name>A0A562SP25_9BACT</name>
<evidence type="ECO:0000313" key="8">
    <source>
        <dbReference type="Proteomes" id="UP000316167"/>
    </source>
</evidence>
<evidence type="ECO:0000313" key="7">
    <source>
        <dbReference type="EMBL" id="TWI83045.1"/>
    </source>
</evidence>
<dbReference type="GO" id="GO:0005737">
    <property type="term" value="C:cytoplasm"/>
    <property type="evidence" value="ECO:0007669"/>
    <property type="project" value="TreeGrafter"/>
</dbReference>
<dbReference type="InterPro" id="IPR015424">
    <property type="entry name" value="PyrdxlP-dep_Trfase"/>
</dbReference>
<dbReference type="Gene3D" id="3.40.640.10">
    <property type="entry name" value="Type I PLP-dependent aspartate aminotransferase-like (Major domain)"/>
    <property type="match status" value="1"/>
</dbReference>
<keyword evidence="8" id="KW-1185">Reference proteome</keyword>
<dbReference type="InterPro" id="IPR051326">
    <property type="entry name" value="Kynurenine-oxoglutarate_AT"/>
</dbReference>
<dbReference type="EMBL" id="VLLE01000003">
    <property type="protein sequence ID" value="TWI83045.1"/>
    <property type="molecule type" value="Genomic_DNA"/>
</dbReference>
<evidence type="ECO:0000259" key="6">
    <source>
        <dbReference type="Pfam" id="PF00155"/>
    </source>
</evidence>
<dbReference type="Pfam" id="PF00155">
    <property type="entry name" value="Aminotran_1_2"/>
    <property type="match status" value="1"/>
</dbReference>
<reference evidence="7 8" key="1">
    <citation type="journal article" date="2015" name="Stand. Genomic Sci.">
        <title>Genomic Encyclopedia of Bacterial and Archaeal Type Strains, Phase III: the genomes of soil and plant-associated and newly described type strains.</title>
        <authorList>
            <person name="Whitman W.B."/>
            <person name="Woyke T."/>
            <person name="Klenk H.P."/>
            <person name="Zhou Y."/>
            <person name="Lilburn T.G."/>
            <person name="Beck B.J."/>
            <person name="De Vos P."/>
            <person name="Vandamme P."/>
            <person name="Eisen J.A."/>
            <person name="Garrity G."/>
            <person name="Hugenholtz P."/>
            <person name="Kyrpides N.C."/>
        </authorList>
    </citation>
    <scope>NUCLEOTIDE SEQUENCE [LARGE SCALE GENOMIC DNA]</scope>
    <source>
        <strain evidence="7 8">CGMCC 1.7271</strain>
    </source>
</reference>
<dbReference type="NCBIfam" id="NF006569">
    <property type="entry name" value="PRK09082.1"/>
    <property type="match status" value="1"/>
</dbReference>
<dbReference type="FunFam" id="3.40.640.10:FF:000033">
    <property type="entry name" value="Aspartate aminotransferase"/>
    <property type="match status" value="1"/>
</dbReference>
<gene>
    <name evidence="7" type="ORF">IQ13_1151</name>
</gene>
<comment type="similarity">
    <text evidence="2">Belongs to the class-I pyridoxal-phosphate-dependent aminotransferase family.</text>
</comment>
<keyword evidence="3 7" id="KW-0032">Aminotransferase</keyword>
<evidence type="ECO:0000256" key="4">
    <source>
        <dbReference type="ARBA" id="ARBA00022679"/>
    </source>
</evidence>
<evidence type="ECO:0000256" key="1">
    <source>
        <dbReference type="ARBA" id="ARBA00001933"/>
    </source>
</evidence>
<dbReference type="CDD" id="cd00609">
    <property type="entry name" value="AAT_like"/>
    <property type="match status" value="1"/>
</dbReference>
<dbReference type="GO" id="GO:0030170">
    <property type="term" value="F:pyridoxal phosphate binding"/>
    <property type="evidence" value="ECO:0007669"/>
    <property type="project" value="InterPro"/>
</dbReference>
<dbReference type="InterPro" id="IPR015421">
    <property type="entry name" value="PyrdxlP-dep_Trfase_major"/>
</dbReference>
<comment type="cofactor">
    <cofactor evidence="1">
        <name>pyridoxal 5'-phosphate</name>
        <dbReference type="ChEBI" id="CHEBI:597326"/>
    </cofactor>
</comment>
<evidence type="ECO:0000256" key="5">
    <source>
        <dbReference type="ARBA" id="ARBA00022898"/>
    </source>
</evidence>
<dbReference type="NCBIfam" id="NF009079">
    <property type="entry name" value="PRK12414.1"/>
    <property type="match status" value="1"/>
</dbReference>
<sequence>MAEKMFGRSVPLLYFVAMQIKSKLPNVGTTIFTVMSALATEHKAVNLGQGFPDFPMSEELTAKVAEAMKNGHNQYAPMPGLIGLRESIAEKVEFLYKTKVNPDTEITITPGGTYAIYSSLTTILQPGDEVILFEPAYDSYIPNIEINGAKAIPLPLTYPDYKIDWDLVRSSINAKTKAILINSPHNPTGSVLDKNDIAELKSIVAGTDLFIVSDEVYEHLIYDDLPHESMLKYPELFERSFVNFSFGKTYHCTGWKLGYCIAPAAFTKEFRKVHQFNCFSCFTPAQVALADYLKNKEAYLSLPRFMQQKRDYFVELMKQTKFDLLPTSGSYFVCASYGRISDEADKDLAIRLTKEAGVATIPLSAFYHNQKDDKVVRFCFSKQNRTLQQAVERLMKI</sequence>
<keyword evidence="5" id="KW-0663">Pyridoxal phosphate</keyword>
<dbReference type="SUPFAM" id="SSF53383">
    <property type="entry name" value="PLP-dependent transferases"/>
    <property type="match status" value="1"/>
</dbReference>
<dbReference type="GO" id="GO:0016212">
    <property type="term" value="F:kynurenine-oxoglutarate transaminase activity"/>
    <property type="evidence" value="ECO:0007669"/>
    <property type="project" value="TreeGrafter"/>
</dbReference>
<evidence type="ECO:0000256" key="2">
    <source>
        <dbReference type="ARBA" id="ARBA00007441"/>
    </source>
</evidence>
<dbReference type="AlphaFoldDB" id="A0A562SP25"/>
<dbReference type="Gene3D" id="3.90.1150.10">
    <property type="entry name" value="Aspartate Aminotransferase, domain 1"/>
    <property type="match status" value="1"/>
</dbReference>
<dbReference type="Proteomes" id="UP000316167">
    <property type="component" value="Unassembled WGS sequence"/>
</dbReference>
<dbReference type="InterPro" id="IPR004839">
    <property type="entry name" value="Aminotransferase_I/II_large"/>
</dbReference>
<feature type="domain" description="Aminotransferase class I/classII large" evidence="6">
    <location>
        <begin position="44"/>
        <end position="394"/>
    </location>
</feature>
<comment type="caution">
    <text evidence="7">The sequence shown here is derived from an EMBL/GenBank/DDBJ whole genome shotgun (WGS) entry which is preliminary data.</text>
</comment>